<feature type="compositionally biased region" description="Pro residues" evidence="2">
    <location>
        <begin position="461"/>
        <end position="480"/>
    </location>
</feature>
<feature type="region of interest" description="Disordered" evidence="2">
    <location>
        <begin position="1"/>
        <end position="24"/>
    </location>
</feature>
<organism evidence="3 4">
    <name type="scientific">Carnegiea gigantea</name>
    <dbReference type="NCBI Taxonomy" id="171969"/>
    <lineage>
        <taxon>Eukaryota</taxon>
        <taxon>Viridiplantae</taxon>
        <taxon>Streptophyta</taxon>
        <taxon>Embryophyta</taxon>
        <taxon>Tracheophyta</taxon>
        <taxon>Spermatophyta</taxon>
        <taxon>Magnoliopsida</taxon>
        <taxon>eudicotyledons</taxon>
        <taxon>Gunneridae</taxon>
        <taxon>Pentapetalae</taxon>
        <taxon>Caryophyllales</taxon>
        <taxon>Cactineae</taxon>
        <taxon>Cactaceae</taxon>
        <taxon>Cactoideae</taxon>
        <taxon>Echinocereeae</taxon>
        <taxon>Carnegiea</taxon>
    </lineage>
</organism>
<reference evidence="3" key="1">
    <citation type="submission" date="2022-04" db="EMBL/GenBank/DDBJ databases">
        <title>Carnegiea gigantea Genome sequencing and assembly v2.</title>
        <authorList>
            <person name="Copetti D."/>
            <person name="Sanderson M.J."/>
            <person name="Burquez A."/>
            <person name="Wojciechowski M.F."/>
        </authorList>
    </citation>
    <scope>NUCLEOTIDE SEQUENCE</scope>
    <source>
        <strain evidence="3">SGP5-SGP5p</strain>
        <tissue evidence="3">Aerial part</tissue>
    </source>
</reference>
<keyword evidence="4" id="KW-1185">Reference proteome</keyword>
<feature type="region of interest" description="Disordered" evidence="2">
    <location>
        <begin position="300"/>
        <end position="485"/>
    </location>
</feature>
<protein>
    <submittedName>
        <fullName evidence="3">Uncharacterized protein</fullName>
    </submittedName>
</protein>
<feature type="compositionally biased region" description="Gly residues" evidence="2">
    <location>
        <begin position="524"/>
        <end position="536"/>
    </location>
</feature>
<feature type="region of interest" description="Disordered" evidence="2">
    <location>
        <begin position="152"/>
        <end position="184"/>
    </location>
</feature>
<feature type="compositionally biased region" description="Basic and acidic residues" evidence="2">
    <location>
        <begin position="152"/>
        <end position="166"/>
    </location>
</feature>
<gene>
    <name evidence="3" type="ORF">Cgig2_028922</name>
</gene>
<feature type="compositionally biased region" description="Pro residues" evidence="2">
    <location>
        <begin position="338"/>
        <end position="454"/>
    </location>
</feature>
<keyword evidence="1" id="KW-0175">Coiled coil</keyword>
<accession>A0A9Q1KNY9</accession>
<dbReference type="SUPFAM" id="SSF101447">
    <property type="entry name" value="Formin homology 2 domain (FH2 domain)"/>
    <property type="match status" value="1"/>
</dbReference>
<comment type="caution">
    <text evidence="3">The sequence shown here is derived from an EMBL/GenBank/DDBJ whole genome shotgun (WGS) entry which is preliminary data.</text>
</comment>
<feature type="compositionally biased region" description="Polar residues" evidence="2">
    <location>
        <begin position="513"/>
        <end position="523"/>
    </location>
</feature>
<sequence length="739" mass="79332">MEGLAIRSKPNGNNNNTNGGGGGGGSSGNNILLFMELRKKLMTFRDVFDVPPLINASVPIHDLLISTGEDLHRMYPEFVPNVPSAKLKERNTHQGLICFYEVLKCIGNSEWIEDPAVRDKFKLGNVENVPLEELAKIIVAILDCINKAAKGRPDWMDEDEPKRDYSSRPISIHRSQSGNQSPEWRFCGSPQTPTSVLPESPRFGDPGSYSPPRLWGLRVQAVEKLTPMDWKRLSFHMVLQNNVQTQRNLESLGAKIDGNNATEEPIAMIIEDEAKEGVIAPSAPPPPMAEVESTNVKMGEIELSPPPPQEATAPPPPPPSQVVLAPLPALAPIKRMHVPPPPPPPPPPSSANTPPPPPNPPFNATPPPPPPPSPPSIRPPPPPPPPGCAAPPPPPPPPGMAPPPPPPPTPGTTGPPLPLPPPSAAPPPRPPPGAGPPPPPPPPGGAAPPPPPPMGGFKGGGPPPPPPMGKAGGGPPPPPGAAKSLRAKMTTKLKRSSHMGNLYRLLKGKVEGSSLTGKSSQGRKSGGNGNAGGGGQSMADALAEMTKRSAYFQQIEEDVEKHGATIKKMQATLTSFQTKDMDELLKFHRELESTLEVLTDESQILARFEGFPVKKLEALRMAAALYLKLNGILSELQHWKIESPLGQLLDKIEKYFNKIKGEMEALDRTKDEEAKKFQSHNIHFDFHILVKIKEALVDVSSSCMELALKVLTQSPLSTSESESLLRYADIILLHCTPEK</sequence>
<feature type="compositionally biased region" description="Low complexity" evidence="2">
    <location>
        <begin position="321"/>
        <end position="332"/>
    </location>
</feature>
<feature type="compositionally biased region" description="Polar residues" evidence="2">
    <location>
        <begin position="173"/>
        <end position="182"/>
    </location>
</feature>
<evidence type="ECO:0000313" key="4">
    <source>
        <dbReference type="Proteomes" id="UP001153076"/>
    </source>
</evidence>
<dbReference type="Proteomes" id="UP001153076">
    <property type="component" value="Unassembled WGS sequence"/>
</dbReference>
<evidence type="ECO:0000256" key="2">
    <source>
        <dbReference type="SAM" id="MobiDB-lite"/>
    </source>
</evidence>
<proteinExistence type="predicted"/>
<dbReference type="OrthoDB" id="2020598at2759"/>
<dbReference type="PANTHER" id="PTHR31342">
    <property type="entry name" value="PROTEIN CHUP1, CHLOROPLASTIC"/>
    <property type="match status" value="1"/>
</dbReference>
<dbReference type="InterPro" id="IPR040265">
    <property type="entry name" value="CHUP1/IPGA1-like"/>
</dbReference>
<feature type="compositionally biased region" description="Pro residues" evidence="2">
    <location>
        <begin position="304"/>
        <end position="320"/>
    </location>
</feature>
<name>A0A9Q1KNY9_9CARY</name>
<evidence type="ECO:0000313" key="3">
    <source>
        <dbReference type="EMBL" id="KAJ8448046.1"/>
    </source>
</evidence>
<dbReference type="AlphaFoldDB" id="A0A9Q1KNY9"/>
<evidence type="ECO:0000256" key="1">
    <source>
        <dbReference type="ARBA" id="ARBA00023054"/>
    </source>
</evidence>
<dbReference type="PANTHER" id="PTHR31342:SF16">
    <property type="entry name" value="TALIN_MIDDLE DOMAIN-CONTAINING PROTEIN"/>
    <property type="match status" value="1"/>
</dbReference>
<feature type="region of interest" description="Disordered" evidence="2">
    <location>
        <begin position="510"/>
        <end position="537"/>
    </location>
</feature>
<dbReference type="EMBL" id="JAKOGI010000033">
    <property type="protein sequence ID" value="KAJ8448046.1"/>
    <property type="molecule type" value="Genomic_DNA"/>
</dbReference>